<evidence type="ECO:0000256" key="2">
    <source>
        <dbReference type="ARBA" id="ARBA00022516"/>
    </source>
</evidence>
<dbReference type="AlphaFoldDB" id="A0A3L6FSH9"/>
<evidence type="ECO:0000256" key="1">
    <source>
        <dbReference type="ARBA" id="ARBA00005928"/>
    </source>
</evidence>
<dbReference type="InterPro" id="IPR033640">
    <property type="entry name" value="FAR_C"/>
</dbReference>
<evidence type="ECO:0000259" key="6">
    <source>
        <dbReference type="Pfam" id="PF07993"/>
    </source>
</evidence>
<dbReference type="InterPro" id="IPR036291">
    <property type="entry name" value="NAD(P)-bd_dom_sf"/>
</dbReference>
<dbReference type="CDD" id="cd05236">
    <property type="entry name" value="FAR-N_SDR_e"/>
    <property type="match status" value="1"/>
</dbReference>
<keyword evidence="2 4" id="KW-0444">Lipid biosynthesis</keyword>
<comment type="function">
    <text evidence="4">Catalyzes the reduction of fatty acyl-CoA to fatty alcohols.</text>
</comment>
<comment type="catalytic activity">
    <reaction evidence="4">
        <text>a long-chain fatty acyl-CoA + 2 NADPH + 2 H(+) = a long-chain primary fatty alcohol + 2 NADP(+) + CoA</text>
        <dbReference type="Rhea" id="RHEA:52716"/>
        <dbReference type="ChEBI" id="CHEBI:15378"/>
        <dbReference type="ChEBI" id="CHEBI:57287"/>
        <dbReference type="ChEBI" id="CHEBI:57783"/>
        <dbReference type="ChEBI" id="CHEBI:58349"/>
        <dbReference type="ChEBI" id="CHEBI:77396"/>
        <dbReference type="ChEBI" id="CHEBI:83139"/>
        <dbReference type="EC" id="1.2.1.84"/>
    </reaction>
</comment>
<sequence>MASMSSVARCHHPTSVLAPLRRSSSASIPARAVPVPVVAKATASCRSFGGWRWPPSIRGGGRAVAESGARAASSVTDDNAGGIGIADFYTGKNILITGGTGFVAKVLVEKILRTNPTIGKIYIMVKAKDAQTALERLQKEVLDTELFKSLEEIHGKDYESFVASKLIPVVGNVRDPGVGIAIELAKEITEEVDIIVNMAANTTFDERYDVAIDTNTLGPLRLMCFAHRFKRLKLFLHLSTAYVMNNGPRRGVVLEEPLYLGEHQNAVLLDIEAEMKLAFDDSTRQLKRPAASFHKEMRDLGTQRANLHGWPDTYVFTKAMGEMVINATRGQIPVVTMRPSIIESTLKDPFPGWIQGNRVMDPSILYYGKGQMSYFLADPDCVLDVVPVDVVVNAMVAAMAKHGGATATVPGSCLYHVTSSTTNPMAASDLGRYMYQHFSRWPLVDKAGRPILVQPPSALGSMEELVRYVQRDMEEGGNAEDMPPSLQRERRRLHAMAMEKQLLHLSRVYEPYTFCGGRFDSANTEALFAEMSAQEREMFQFDVRSIDWMDYITNVHIPGLRKHVLKGRGDQHAVSGAAS</sequence>
<dbReference type="SUPFAM" id="SSF51735">
    <property type="entry name" value="NAD(P)-binding Rossmann-fold domains"/>
    <property type="match status" value="1"/>
</dbReference>
<evidence type="ECO:0000313" key="7">
    <source>
        <dbReference type="EMBL" id="PWZ37686.1"/>
    </source>
</evidence>
<proteinExistence type="inferred from homology"/>
<dbReference type="PANTHER" id="PTHR11011">
    <property type="entry name" value="MALE STERILITY PROTEIN 2-RELATED"/>
    <property type="match status" value="1"/>
</dbReference>
<dbReference type="GO" id="GO:0006629">
    <property type="term" value="P:lipid metabolic process"/>
    <property type="evidence" value="ECO:0007669"/>
    <property type="project" value="UniProtKB-KW"/>
</dbReference>
<comment type="similarity">
    <text evidence="1 4">Belongs to the fatty acyl-CoA reductase family.</text>
</comment>
<dbReference type="Pfam" id="PF07993">
    <property type="entry name" value="NAD_binding_4"/>
    <property type="match status" value="1"/>
</dbReference>
<accession>A0A3L6FSH9</accession>
<dbReference type="PANTHER" id="PTHR11011:SF117">
    <property type="entry name" value="FATTY ACYL-COA REDUCTASE"/>
    <property type="match status" value="1"/>
</dbReference>
<dbReference type="ExpressionAtlas" id="A0A3L6FSH9">
    <property type="expression patterns" value="baseline and differential"/>
</dbReference>
<keyword evidence="4" id="KW-0560">Oxidoreductase</keyword>
<reference evidence="7 8" key="1">
    <citation type="journal article" date="2018" name="Nat. Genet.">
        <title>Extensive intraspecific gene order and gene structural variations between Mo17 and other maize genomes.</title>
        <authorList>
            <person name="Sun S."/>
            <person name="Zhou Y."/>
            <person name="Chen J."/>
            <person name="Shi J."/>
            <person name="Zhao H."/>
            <person name="Zhao H."/>
            <person name="Song W."/>
            <person name="Zhang M."/>
            <person name="Cui Y."/>
            <person name="Dong X."/>
            <person name="Liu H."/>
            <person name="Ma X."/>
            <person name="Jiao Y."/>
            <person name="Wang B."/>
            <person name="Wei X."/>
            <person name="Stein J.C."/>
            <person name="Glaubitz J.C."/>
            <person name="Lu F."/>
            <person name="Yu G."/>
            <person name="Liang C."/>
            <person name="Fengler K."/>
            <person name="Li B."/>
            <person name="Rafalski A."/>
            <person name="Schnable P.S."/>
            <person name="Ware D.H."/>
            <person name="Buckler E.S."/>
            <person name="Lai J."/>
        </authorList>
    </citation>
    <scope>NUCLEOTIDE SEQUENCE [LARGE SCALE GENOMIC DNA]</scope>
    <source>
        <strain evidence="8">cv. Missouri 17</strain>
        <tissue evidence="7">Seedling</tissue>
    </source>
</reference>
<feature type="domain" description="Thioester reductase (TE)" evidence="6">
    <location>
        <begin position="96"/>
        <end position="395"/>
    </location>
</feature>
<evidence type="ECO:0000259" key="5">
    <source>
        <dbReference type="Pfam" id="PF03015"/>
    </source>
</evidence>
<comment type="caution">
    <text evidence="7">The sequence shown here is derived from an EMBL/GenBank/DDBJ whole genome shotgun (WGS) entry which is preliminary data.</text>
</comment>
<organism evidence="7 8">
    <name type="scientific">Zea mays</name>
    <name type="common">Maize</name>
    <dbReference type="NCBI Taxonomy" id="4577"/>
    <lineage>
        <taxon>Eukaryota</taxon>
        <taxon>Viridiplantae</taxon>
        <taxon>Streptophyta</taxon>
        <taxon>Embryophyta</taxon>
        <taxon>Tracheophyta</taxon>
        <taxon>Spermatophyta</taxon>
        <taxon>Magnoliopsida</taxon>
        <taxon>Liliopsida</taxon>
        <taxon>Poales</taxon>
        <taxon>Poaceae</taxon>
        <taxon>PACMAD clade</taxon>
        <taxon>Panicoideae</taxon>
        <taxon>Andropogonodae</taxon>
        <taxon>Andropogoneae</taxon>
        <taxon>Tripsacinae</taxon>
        <taxon>Zea</taxon>
    </lineage>
</organism>
<dbReference type="EMBL" id="NCVQ01000003">
    <property type="protein sequence ID" value="PWZ37686.1"/>
    <property type="molecule type" value="Genomic_DNA"/>
</dbReference>
<keyword evidence="4" id="KW-0521">NADP</keyword>
<dbReference type="GO" id="GO:0080019">
    <property type="term" value="F:alcohol-forming very long-chain fatty acyl-CoA reductase activity"/>
    <property type="evidence" value="ECO:0007669"/>
    <property type="project" value="InterPro"/>
</dbReference>
<dbReference type="CDD" id="cd09071">
    <property type="entry name" value="FAR_C"/>
    <property type="match status" value="1"/>
</dbReference>
<dbReference type="Pfam" id="PF03015">
    <property type="entry name" value="Sterile"/>
    <property type="match status" value="1"/>
</dbReference>
<dbReference type="InterPro" id="IPR026055">
    <property type="entry name" value="FAR"/>
</dbReference>
<dbReference type="GO" id="GO:0102965">
    <property type="term" value="F:alcohol-forming long-chain fatty acyl-CoA reductase activity"/>
    <property type="evidence" value="ECO:0007669"/>
    <property type="project" value="UniProtKB-EC"/>
</dbReference>
<dbReference type="EC" id="1.2.1.84" evidence="4"/>
<dbReference type="InterPro" id="IPR013120">
    <property type="entry name" value="FAR_NAD-bd"/>
</dbReference>
<protein>
    <recommendedName>
        <fullName evidence="4">Fatty acyl-CoA reductase</fullName>
        <ecNumber evidence="4">1.2.1.84</ecNumber>
    </recommendedName>
</protein>
<name>A0A3L6FSH9_MAIZE</name>
<dbReference type="Proteomes" id="UP000251960">
    <property type="component" value="Chromosome 2"/>
</dbReference>
<gene>
    <name evidence="7" type="primary">FAR2_1</name>
    <name evidence="7" type="ORF">Zm00014a_010813</name>
</gene>
<keyword evidence="3 4" id="KW-0443">Lipid metabolism</keyword>
<dbReference type="Gene3D" id="3.40.50.720">
    <property type="entry name" value="NAD(P)-binding Rossmann-like Domain"/>
    <property type="match status" value="1"/>
</dbReference>
<evidence type="ECO:0000256" key="4">
    <source>
        <dbReference type="RuleBase" id="RU363097"/>
    </source>
</evidence>
<evidence type="ECO:0000313" key="8">
    <source>
        <dbReference type="Proteomes" id="UP000251960"/>
    </source>
</evidence>
<evidence type="ECO:0000256" key="3">
    <source>
        <dbReference type="ARBA" id="ARBA00023098"/>
    </source>
</evidence>
<feature type="domain" description="Fatty acyl-CoA reductase C-terminal" evidence="5">
    <location>
        <begin position="496"/>
        <end position="566"/>
    </location>
</feature>